<feature type="disulfide bond" evidence="6">
    <location>
        <begin position="149"/>
        <end position="168"/>
    </location>
</feature>
<evidence type="ECO:0000256" key="1">
    <source>
        <dbReference type="ARBA" id="ARBA00004141"/>
    </source>
</evidence>
<dbReference type="InterPro" id="IPR008952">
    <property type="entry name" value="Tetraspanin_EC2_sf"/>
</dbReference>
<name>A0A9P0DMF7_PHACE</name>
<keyword evidence="5 7" id="KW-0472">Membrane</keyword>
<feature type="transmembrane region" description="Helical" evidence="7">
    <location>
        <begin position="83"/>
        <end position="108"/>
    </location>
</feature>
<evidence type="ECO:0000313" key="8">
    <source>
        <dbReference type="EMBL" id="CAH1170590.1"/>
    </source>
</evidence>
<dbReference type="Proteomes" id="UP001153737">
    <property type="component" value="Chromosome 5"/>
</dbReference>
<feature type="transmembrane region" description="Helical" evidence="7">
    <location>
        <begin position="202"/>
        <end position="224"/>
    </location>
</feature>
<comment type="similarity">
    <text evidence="2 7">Belongs to the tetraspanin (TM4SF) family.</text>
</comment>
<dbReference type="EMBL" id="OU896711">
    <property type="protein sequence ID" value="CAH1170590.1"/>
    <property type="molecule type" value="Genomic_DNA"/>
</dbReference>
<evidence type="ECO:0000256" key="5">
    <source>
        <dbReference type="ARBA" id="ARBA00023136"/>
    </source>
</evidence>
<dbReference type="InterPro" id="IPR018499">
    <property type="entry name" value="Tetraspanin/Peripherin"/>
</dbReference>
<reference evidence="8" key="2">
    <citation type="submission" date="2022-10" db="EMBL/GenBank/DDBJ databases">
        <authorList>
            <consortium name="ENA_rothamsted_submissions"/>
            <consortium name="culmorum"/>
            <person name="King R."/>
        </authorList>
    </citation>
    <scope>NUCLEOTIDE SEQUENCE</scope>
</reference>
<dbReference type="InterPro" id="IPR000301">
    <property type="entry name" value="Tetraspanin_animals"/>
</dbReference>
<dbReference type="PIRSF" id="PIRSF002419">
    <property type="entry name" value="Tetraspanin"/>
    <property type="match status" value="1"/>
</dbReference>
<dbReference type="PANTHER" id="PTHR19282:SF482">
    <property type="entry name" value="FI23944P1-RELATED"/>
    <property type="match status" value="1"/>
</dbReference>
<dbReference type="SUPFAM" id="SSF48652">
    <property type="entry name" value="Tetraspanin"/>
    <property type="match status" value="1"/>
</dbReference>
<proteinExistence type="inferred from homology"/>
<dbReference type="PANTHER" id="PTHR19282">
    <property type="entry name" value="TETRASPANIN"/>
    <property type="match status" value="1"/>
</dbReference>
<feature type="transmembrane region" description="Helical" evidence="7">
    <location>
        <begin position="55"/>
        <end position="76"/>
    </location>
</feature>
<keyword evidence="6" id="KW-1015">Disulfide bond</keyword>
<evidence type="ECO:0000256" key="4">
    <source>
        <dbReference type="ARBA" id="ARBA00022989"/>
    </source>
</evidence>
<protein>
    <recommendedName>
        <fullName evidence="7">Tetraspanin</fullName>
    </recommendedName>
</protein>
<keyword evidence="9" id="KW-1185">Reference proteome</keyword>
<evidence type="ECO:0000313" key="9">
    <source>
        <dbReference type="Proteomes" id="UP001153737"/>
    </source>
</evidence>
<sequence length="238" mass="26189">MGCSTTVVKYLVFFFNLIFAVSGATLIGVGVLLKMKNNDIQNFIPDKYHLGLPPILMIAIGSVIFFTAFFGCCGAMKDNTCMLTTFAIILLTLLIVQVAIGAYAFLIIGDTQDLRLSVRQVVEKSYNQYNETQIAKEEFDFLQAFLKCCGVDGPRDWKWQNESVPISCCASQTNNCGIKSTDCFRKGCAESSYVWFKNGLDLLGILAVAVASIEIVGAIFALCLSSSIKNQLRREAYA</sequence>
<dbReference type="Pfam" id="PF00335">
    <property type="entry name" value="Tetraspanin"/>
    <property type="match status" value="1"/>
</dbReference>
<gene>
    <name evidence="8" type="ORF">PHAECO_LOCUS9198</name>
</gene>
<dbReference type="PRINTS" id="PR00259">
    <property type="entry name" value="TMFOUR"/>
</dbReference>
<dbReference type="GO" id="GO:0005886">
    <property type="term" value="C:plasma membrane"/>
    <property type="evidence" value="ECO:0007669"/>
    <property type="project" value="TreeGrafter"/>
</dbReference>
<dbReference type="OrthoDB" id="71600at2759"/>
<evidence type="ECO:0000256" key="3">
    <source>
        <dbReference type="ARBA" id="ARBA00022692"/>
    </source>
</evidence>
<dbReference type="Gene3D" id="1.10.1450.10">
    <property type="entry name" value="Tetraspanin"/>
    <property type="match status" value="1"/>
</dbReference>
<evidence type="ECO:0000256" key="2">
    <source>
        <dbReference type="ARBA" id="ARBA00006840"/>
    </source>
</evidence>
<keyword evidence="4 7" id="KW-1133">Transmembrane helix</keyword>
<dbReference type="CDD" id="cd03127">
    <property type="entry name" value="tetraspanin_LEL"/>
    <property type="match status" value="1"/>
</dbReference>
<feature type="transmembrane region" description="Helical" evidence="7">
    <location>
        <begin position="12"/>
        <end position="35"/>
    </location>
</feature>
<accession>A0A9P0DMF7</accession>
<dbReference type="AlphaFoldDB" id="A0A9P0DMF7"/>
<comment type="subcellular location">
    <subcellularLocation>
        <location evidence="1 7">Membrane</location>
        <topology evidence="1 7">Multi-pass membrane protein</topology>
    </subcellularLocation>
</comment>
<evidence type="ECO:0000256" key="7">
    <source>
        <dbReference type="RuleBase" id="RU361218"/>
    </source>
</evidence>
<evidence type="ECO:0000256" key="6">
    <source>
        <dbReference type="PIRSR" id="PIRSR002419-1"/>
    </source>
</evidence>
<organism evidence="8 9">
    <name type="scientific">Phaedon cochleariae</name>
    <name type="common">Mustard beetle</name>
    <dbReference type="NCBI Taxonomy" id="80249"/>
    <lineage>
        <taxon>Eukaryota</taxon>
        <taxon>Metazoa</taxon>
        <taxon>Ecdysozoa</taxon>
        <taxon>Arthropoda</taxon>
        <taxon>Hexapoda</taxon>
        <taxon>Insecta</taxon>
        <taxon>Pterygota</taxon>
        <taxon>Neoptera</taxon>
        <taxon>Endopterygota</taxon>
        <taxon>Coleoptera</taxon>
        <taxon>Polyphaga</taxon>
        <taxon>Cucujiformia</taxon>
        <taxon>Chrysomeloidea</taxon>
        <taxon>Chrysomelidae</taxon>
        <taxon>Chrysomelinae</taxon>
        <taxon>Chrysomelini</taxon>
        <taxon>Phaedon</taxon>
    </lineage>
</organism>
<feature type="disulfide bond" evidence="6">
    <location>
        <begin position="148"/>
        <end position="183"/>
    </location>
</feature>
<reference evidence="8" key="1">
    <citation type="submission" date="2022-01" db="EMBL/GenBank/DDBJ databases">
        <authorList>
            <person name="King R."/>
        </authorList>
    </citation>
    <scope>NUCLEOTIDE SEQUENCE</scope>
</reference>
<keyword evidence="3 7" id="KW-0812">Transmembrane</keyword>